<evidence type="ECO:0000313" key="3">
    <source>
        <dbReference type="Proteomes" id="UP000265955"/>
    </source>
</evidence>
<dbReference type="EMBL" id="QYUO01000001">
    <property type="protein sequence ID" value="RJF97172.1"/>
    <property type="molecule type" value="Genomic_DNA"/>
</dbReference>
<proteinExistence type="predicted"/>
<protein>
    <submittedName>
        <fullName evidence="2">Uncharacterized protein</fullName>
    </submittedName>
</protein>
<feature type="region of interest" description="Disordered" evidence="1">
    <location>
        <begin position="1"/>
        <end position="24"/>
    </location>
</feature>
<feature type="compositionally biased region" description="Polar residues" evidence="1">
    <location>
        <begin position="12"/>
        <end position="23"/>
    </location>
</feature>
<organism evidence="2 3">
    <name type="scientific">Noviherbaspirillum saxi</name>
    <dbReference type="NCBI Taxonomy" id="2320863"/>
    <lineage>
        <taxon>Bacteria</taxon>
        <taxon>Pseudomonadati</taxon>
        <taxon>Pseudomonadota</taxon>
        <taxon>Betaproteobacteria</taxon>
        <taxon>Burkholderiales</taxon>
        <taxon>Oxalobacteraceae</taxon>
        <taxon>Noviherbaspirillum</taxon>
    </lineage>
</organism>
<evidence type="ECO:0000313" key="2">
    <source>
        <dbReference type="EMBL" id="RJF97172.1"/>
    </source>
</evidence>
<name>A0A3A3FLX0_9BURK</name>
<gene>
    <name evidence="2" type="ORF">D3871_00455</name>
</gene>
<reference evidence="3" key="1">
    <citation type="submission" date="2018-09" db="EMBL/GenBank/DDBJ databases">
        <authorList>
            <person name="Zhu H."/>
        </authorList>
    </citation>
    <scope>NUCLEOTIDE SEQUENCE [LARGE SCALE GENOMIC DNA]</scope>
    <source>
        <strain evidence="3">K1R23-30</strain>
    </source>
</reference>
<dbReference type="Proteomes" id="UP000265955">
    <property type="component" value="Unassembled WGS sequence"/>
</dbReference>
<dbReference type="AlphaFoldDB" id="A0A3A3FLX0"/>
<evidence type="ECO:0000256" key="1">
    <source>
        <dbReference type="SAM" id="MobiDB-lite"/>
    </source>
</evidence>
<sequence>MCAGSAVKSGLATGSATLTSGTPISDDYRIDALIEDLNYRWNTGQAIGTPVTVSYSFVSGKPPYGGTDNGTDYGFLPFSEVQKCGARH</sequence>
<accession>A0A3A3FLX0</accession>
<keyword evidence="3" id="KW-1185">Reference proteome</keyword>
<comment type="caution">
    <text evidence="2">The sequence shown here is derived from an EMBL/GenBank/DDBJ whole genome shotgun (WGS) entry which is preliminary data.</text>
</comment>